<dbReference type="RefSeq" id="WP_275594128.1">
    <property type="nucleotide sequence ID" value="NZ_CP102381.1"/>
</dbReference>
<dbReference type="Proteomes" id="UP001222275">
    <property type="component" value="Chromosome"/>
</dbReference>
<dbReference type="EMBL" id="CP102381">
    <property type="protein sequence ID" value="WEJ61868.1"/>
    <property type="molecule type" value="Genomic_DNA"/>
</dbReference>
<sequence>MKTIILLLVITISTWGYFKKSNSAAVHTEVSENPYKMAYECDGREYCSQMTSYEEAKFFTENCPNTKMDGDNDGKPCESQFNAY</sequence>
<protein>
    <submittedName>
        <fullName evidence="2">Excalibur calcium-binding domain-containing protein</fullName>
    </submittedName>
</protein>
<accession>A0ABY8C7C5</accession>
<organism evidence="2 3">
    <name type="scientific">Thiomicrorhabdus lithotrophica</name>
    <dbReference type="NCBI Taxonomy" id="2949997"/>
    <lineage>
        <taxon>Bacteria</taxon>
        <taxon>Pseudomonadati</taxon>
        <taxon>Pseudomonadota</taxon>
        <taxon>Gammaproteobacteria</taxon>
        <taxon>Thiotrichales</taxon>
        <taxon>Piscirickettsiaceae</taxon>
        <taxon>Thiomicrorhabdus</taxon>
    </lineage>
</organism>
<evidence type="ECO:0000313" key="2">
    <source>
        <dbReference type="EMBL" id="WEJ61868.1"/>
    </source>
</evidence>
<name>A0ABY8C7C5_9GAMM</name>
<dbReference type="InterPro" id="IPR008613">
    <property type="entry name" value="Excalibur_Ca-bd_domain"/>
</dbReference>
<keyword evidence="3" id="KW-1185">Reference proteome</keyword>
<evidence type="ECO:0000313" key="3">
    <source>
        <dbReference type="Proteomes" id="UP001222275"/>
    </source>
</evidence>
<evidence type="ECO:0000259" key="1">
    <source>
        <dbReference type="Pfam" id="PF05901"/>
    </source>
</evidence>
<reference evidence="2 3" key="1">
    <citation type="submission" date="2022-06" db="EMBL/GenBank/DDBJ databases">
        <title>Thiomicrohabdus sp. nov, an obligately chemolithoautotrophic, sulfur-oxidizing bacterium isolated from beach of Guanyin Mountain. Amoy.</title>
        <authorList>
            <person name="Zhu H."/>
        </authorList>
    </citation>
    <scope>NUCLEOTIDE SEQUENCE [LARGE SCALE GENOMIC DNA]</scope>
    <source>
        <strain evidence="2 3">XGS-01</strain>
    </source>
</reference>
<dbReference type="Pfam" id="PF05901">
    <property type="entry name" value="Excalibur"/>
    <property type="match status" value="1"/>
</dbReference>
<proteinExistence type="predicted"/>
<feature type="domain" description="Excalibur calcium-binding" evidence="1">
    <location>
        <begin position="45"/>
        <end position="78"/>
    </location>
</feature>
<gene>
    <name evidence="2" type="ORF">NR989_07550</name>
</gene>